<dbReference type="GO" id="GO:0016857">
    <property type="term" value="F:racemase and epimerase activity, acting on carbohydrates and derivatives"/>
    <property type="evidence" value="ECO:0007669"/>
    <property type="project" value="InterPro"/>
</dbReference>
<protein>
    <recommendedName>
        <fullName evidence="3">L-rhamnose mutarotase</fullName>
    </recommendedName>
</protein>
<evidence type="ECO:0008006" key="3">
    <source>
        <dbReference type="Google" id="ProtNLM"/>
    </source>
</evidence>
<dbReference type="InterPro" id="IPR008000">
    <property type="entry name" value="Rham/fucose_mutarotase"/>
</dbReference>
<dbReference type="InterPro" id="IPR011008">
    <property type="entry name" value="Dimeric_a/b-barrel"/>
</dbReference>
<sequence length="68" mass="7688">MEYIGSDFAADMKAVADDPITKDWWKVCEPCQTPLSWEGPPPSKGGKGEWWKPMDECFHDGHPATSYK</sequence>
<dbReference type="Pfam" id="PF05336">
    <property type="entry name" value="rhaM"/>
    <property type="match status" value="1"/>
</dbReference>
<dbReference type="Ensembl" id="ENSCINT00000031111.1">
    <property type="protein sequence ID" value="ENSCINP00000032795.1"/>
    <property type="gene ID" value="ENSCING00000022672.1"/>
</dbReference>
<reference evidence="1" key="3">
    <citation type="submission" date="2025-09" db="UniProtKB">
        <authorList>
            <consortium name="Ensembl"/>
        </authorList>
    </citation>
    <scope>IDENTIFICATION</scope>
</reference>
<accession>H2XT11</accession>
<evidence type="ECO:0000313" key="1">
    <source>
        <dbReference type="Ensembl" id="ENSCINP00000032795.1"/>
    </source>
</evidence>
<dbReference type="Proteomes" id="UP000008144">
    <property type="component" value="Unassembled WGS sequence"/>
</dbReference>
<evidence type="ECO:0000313" key="2">
    <source>
        <dbReference type="Proteomes" id="UP000008144"/>
    </source>
</evidence>
<dbReference type="PANTHER" id="PTHR34389:SF2">
    <property type="entry name" value="L-RHAMNOSE MUTAROTASE"/>
    <property type="match status" value="1"/>
</dbReference>
<dbReference type="SUPFAM" id="SSF54909">
    <property type="entry name" value="Dimeric alpha+beta barrel"/>
    <property type="match status" value="1"/>
</dbReference>
<reference evidence="1" key="2">
    <citation type="submission" date="2025-08" db="UniProtKB">
        <authorList>
            <consortium name="Ensembl"/>
        </authorList>
    </citation>
    <scope>IDENTIFICATION</scope>
</reference>
<reference evidence="2" key="1">
    <citation type="journal article" date="2002" name="Science">
        <title>The draft genome of Ciona intestinalis: insights into chordate and vertebrate origins.</title>
        <authorList>
            <person name="Dehal P."/>
            <person name="Satou Y."/>
            <person name="Campbell R.K."/>
            <person name="Chapman J."/>
            <person name="Degnan B."/>
            <person name="De Tomaso A."/>
            <person name="Davidson B."/>
            <person name="Di Gregorio A."/>
            <person name="Gelpke M."/>
            <person name="Goodstein D.M."/>
            <person name="Harafuji N."/>
            <person name="Hastings K.E."/>
            <person name="Ho I."/>
            <person name="Hotta K."/>
            <person name="Huang W."/>
            <person name="Kawashima T."/>
            <person name="Lemaire P."/>
            <person name="Martinez D."/>
            <person name="Meinertzhagen I.A."/>
            <person name="Necula S."/>
            <person name="Nonaka M."/>
            <person name="Putnam N."/>
            <person name="Rash S."/>
            <person name="Saiga H."/>
            <person name="Satake M."/>
            <person name="Terry A."/>
            <person name="Yamada L."/>
            <person name="Wang H.G."/>
            <person name="Awazu S."/>
            <person name="Azumi K."/>
            <person name="Boore J."/>
            <person name="Branno M."/>
            <person name="Chin-Bow S."/>
            <person name="DeSantis R."/>
            <person name="Doyle S."/>
            <person name="Francino P."/>
            <person name="Keys D.N."/>
            <person name="Haga S."/>
            <person name="Hayashi H."/>
            <person name="Hino K."/>
            <person name="Imai K.S."/>
            <person name="Inaba K."/>
            <person name="Kano S."/>
            <person name="Kobayashi K."/>
            <person name="Kobayashi M."/>
            <person name="Lee B.I."/>
            <person name="Makabe K.W."/>
            <person name="Manohar C."/>
            <person name="Matassi G."/>
            <person name="Medina M."/>
            <person name="Mochizuki Y."/>
            <person name="Mount S."/>
            <person name="Morishita T."/>
            <person name="Miura S."/>
            <person name="Nakayama A."/>
            <person name="Nishizaka S."/>
            <person name="Nomoto H."/>
            <person name="Ohta F."/>
            <person name="Oishi K."/>
            <person name="Rigoutsos I."/>
            <person name="Sano M."/>
            <person name="Sasaki A."/>
            <person name="Sasakura Y."/>
            <person name="Shoguchi E."/>
            <person name="Shin-i T."/>
            <person name="Spagnuolo A."/>
            <person name="Stainier D."/>
            <person name="Suzuki M.M."/>
            <person name="Tassy O."/>
            <person name="Takatori N."/>
            <person name="Tokuoka M."/>
            <person name="Yagi K."/>
            <person name="Yoshizaki F."/>
            <person name="Wada S."/>
            <person name="Zhang C."/>
            <person name="Hyatt P.D."/>
            <person name="Larimer F."/>
            <person name="Detter C."/>
            <person name="Doggett N."/>
            <person name="Glavina T."/>
            <person name="Hawkins T."/>
            <person name="Richardson P."/>
            <person name="Lucas S."/>
            <person name="Kohara Y."/>
            <person name="Levine M."/>
            <person name="Satoh N."/>
            <person name="Rokhsar D.S."/>
        </authorList>
    </citation>
    <scope>NUCLEOTIDE SEQUENCE [LARGE SCALE GENOMIC DNA]</scope>
</reference>
<dbReference type="AlphaFoldDB" id="H2XT11"/>
<organism evidence="1 2">
    <name type="scientific">Ciona intestinalis</name>
    <name type="common">Transparent sea squirt</name>
    <name type="synonym">Ascidia intestinalis</name>
    <dbReference type="NCBI Taxonomy" id="7719"/>
    <lineage>
        <taxon>Eukaryota</taxon>
        <taxon>Metazoa</taxon>
        <taxon>Chordata</taxon>
        <taxon>Tunicata</taxon>
        <taxon>Ascidiacea</taxon>
        <taxon>Phlebobranchia</taxon>
        <taxon>Cionidae</taxon>
        <taxon>Ciona</taxon>
    </lineage>
</organism>
<name>H2XT11_CIOIN</name>
<dbReference type="InParanoid" id="H2XT11"/>
<keyword evidence="2" id="KW-1185">Reference proteome</keyword>
<proteinExistence type="predicted"/>
<dbReference type="GeneTree" id="ENSGT00660000097221"/>
<dbReference type="PANTHER" id="PTHR34389">
    <property type="entry name" value="L-RHAMNOSE MUTAROTASE"/>
    <property type="match status" value="1"/>
</dbReference>
<dbReference type="Gene3D" id="3.30.70.100">
    <property type="match status" value="1"/>
</dbReference>
<dbReference type="HOGENOM" id="CLU_2793229_0_0_1"/>